<accession>L9X1V5</accession>
<organism evidence="1 2">
    <name type="scientific">Natronococcus amylolyticus DSM 10524</name>
    <dbReference type="NCBI Taxonomy" id="1227497"/>
    <lineage>
        <taxon>Archaea</taxon>
        <taxon>Methanobacteriati</taxon>
        <taxon>Methanobacteriota</taxon>
        <taxon>Stenosarchaea group</taxon>
        <taxon>Halobacteria</taxon>
        <taxon>Halobacteriales</taxon>
        <taxon>Natrialbaceae</taxon>
        <taxon>Natronococcus</taxon>
    </lineage>
</organism>
<dbReference type="AlphaFoldDB" id="L9X1V5"/>
<name>L9X1V5_9EURY</name>
<dbReference type="Proteomes" id="UP000011688">
    <property type="component" value="Unassembled WGS sequence"/>
</dbReference>
<comment type="caution">
    <text evidence="1">The sequence shown here is derived from an EMBL/GenBank/DDBJ whole genome shotgun (WGS) entry which is preliminary data.</text>
</comment>
<proteinExistence type="predicted"/>
<keyword evidence="2" id="KW-1185">Reference proteome</keyword>
<reference evidence="1 2" key="1">
    <citation type="journal article" date="2014" name="PLoS Genet.">
        <title>Phylogenetically driven sequencing of extremely halophilic archaea reveals strategies for static and dynamic osmo-response.</title>
        <authorList>
            <person name="Becker E.A."/>
            <person name="Seitzer P.M."/>
            <person name="Tritt A."/>
            <person name="Larsen D."/>
            <person name="Krusor M."/>
            <person name="Yao A.I."/>
            <person name="Wu D."/>
            <person name="Madern D."/>
            <person name="Eisen J.A."/>
            <person name="Darling A.E."/>
            <person name="Facciotti M.T."/>
        </authorList>
    </citation>
    <scope>NUCLEOTIDE SEQUENCE [LARGE SCALE GENOMIC DNA]</scope>
    <source>
        <strain evidence="1 2">DSM 10524</strain>
    </source>
</reference>
<protein>
    <submittedName>
        <fullName evidence="1">Uncharacterized protein</fullName>
    </submittedName>
</protein>
<sequence length="111" mass="12996">MGCWVISMADSNETDTDEDDSKSVNIEIEGKNKTRYVSVEFPSEQYQRLDEVKEQHGLTWRGLLMHTHRQLDTPEIESSDQYEQLNETRQWHGFTWKGMLLYAGRDLEGQA</sequence>
<evidence type="ECO:0000313" key="2">
    <source>
        <dbReference type="Proteomes" id="UP000011688"/>
    </source>
</evidence>
<dbReference type="eggNOG" id="arCOG10297">
    <property type="taxonomic scope" value="Archaea"/>
</dbReference>
<dbReference type="EMBL" id="AOIB01000030">
    <property type="protein sequence ID" value="ELY55582.1"/>
    <property type="molecule type" value="Genomic_DNA"/>
</dbReference>
<evidence type="ECO:0000313" key="1">
    <source>
        <dbReference type="EMBL" id="ELY55582.1"/>
    </source>
</evidence>
<gene>
    <name evidence="1" type="ORF">C491_15447</name>
</gene>